<sequence>MVKIAVLQSEDQGDKISTRLAIAEHMSSYIWVFFQGPRQKLINVTMFLYFMTGRRQVVMVYKRFSNNAFWVGICIRMNSNQRPVGGVITPNGYLWVDLLSEHLYCLFGWENANSFVNMAEDCSLRCIGR</sequence>
<dbReference type="EMBL" id="BDDD01001207">
    <property type="protein sequence ID" value="GAV74230.1"/>
    <property type="molecule type" value="Genomic_DNA"/>
</dbReference>
<keyword evidence="2" id="KW-1185">Reference proteome</keyword>
<reference evidence="1" key="1">
    <citation type="journal article" date="2017" name="Nat. Ecol. Evol.">
        <title>Genome of the pitcher plant Cephalotus reveals genetic changes associated with carnivory.</title>
        <authorList>
            <person name="Fukushima K."/>
            <person name="Fang X."/>
            <person name="Alvarez-Ponce D."/>
            <person name="Cai H."/>
            <person name="Carretero-Paulet L."/>
            <person name="Chen C."/>
            <person name="Chang T."/>
            <person name="Farr K.M."/>
            <person name="Fujita T."/>
            <person name="Hiwatashi Y."/>
            <person name="Hoshi Y."/>
            <person name="Imai T."/>
            <person name="Kasahara M."/>
            <person name="Librado P."/>
            <person name="Mao L."/>
            <person name="Mori H."/>
            <person name="Nishiyama T."/>
            <person name="Nozawa M."/>
            <person name="Palfalvi G."/>
            <person name="Pollard S.T."/>
            <person name="Rozas J."/>
            <person name="Sanchez-Gracia A."/>
            <person name="Sankoff D."/>
            <person name="Shibata T.F."/>
            <person name="Shigenobu S."/>
            <person name="Sumikawa N."/>
            <person name="Uzawa T."/>
            <person name="Xie M."/>
            <person name="Zheng C."/>
            <person name="Pollock D.D."/>
            <person name="Albert V.A."/>
            <person name="Li S."/>
            <person name="Hasebe M."/>
        </authorList>
    </citation>
    <scope>NUCLEOTIDE SEQUENCE</scope>
    <source>
        <strain evidence="1">St1</strain>
    </source>
</reference>
<dbReference type="Proteomes" id="UP000187406">
    <property type="component" value="Unassembled WGS sequence"/>
</dbReference>
<evidence type="ECO:0000313" key="1">
    <source>
        <dbReference type="EMBL" id="GAV74230.1"/>
    </source>
</evidence>
<comment type="caution">
    <text evidence="1">The sequence shown here is derived from an EMBL/GenBank/DDBJ whole genome shotgun (WGS) entry which is preliminary data.</text>
</comment>
<gene>
    <name evidence="1" type="ORF">CFOL_v3_17710</name>
</gene>
<protein>
    <submittedName>
        <fullName evidence="1">Uncharacterized protein</fullName>
    </submittedName>
</protein>
<dbReference type="InParanoid" id="A0A1Q3C1U4"/>
<proteinExistence type="predicted"/>
<dbReference type="AlphaFoldDB" id="A0A1Q3C1U4"/>
<evidence type="ECO:0000313" key="2">
    <source>
        <dbReference type="Proteomes" id="UP000187406"/>
    </source>
</evidence>
<organism evidence="1 2">
    <name type="scientific">Cephalotus follicularis</name>
    <name type="common">Albany pitcher plant</name>
    <dbReference type="NCBI Taxonomy" id="3775"/>
    <lineage>
        <taxon>Eukaryota</taxon>
        <taxon>Viridiplantae</taxon>
        <taxon>Streptophyta</taxon>
        <taxon>Embryophyta</taxon>
        <taxon>Tracheophyta</taxon>
        <taxon>Spermatophyta</taxon>
        <taxon>Magnoliopsida</taxon>
        <taxon>eudicotyledons</taxon>
        <taxon>Gunneridae</taxon>
        <taxon>Pentapetalae</taxon>
        <taxon>rosids</taxon>
        <taxon>fabids</taxon>
        <taxon>Oxalidales</taxon>
        <taxon>Cephalotaceae</taxon>
        <taxon>Cephalotus</taxon>
    </lineage>
</organism>
<accession>A0A1Q3C1U4</accession>
<name>A0A1Q3C1U4_CEPFO</name>